<dbReference type="Proteomes" id="UP000444721">
    <property type="component" value="Unassembled WGS sequence"/>
</dbReference>
<dbReference type="VEuPathDB" id="AmoebaDB:NF0044710"/>
<dbReference type="InterPro" id="IPR008030">
    <property type="entry name" value="NmrA-like"/>
</dbReference>
<reference evidence="2 3" key="1">
    <citation type="journal article" date="2019" name="Sci. Rep.">
        <title>Nanopore sequencing improves the draft genome of the human pathogenic amoeba Naegleria fowleri.</title>
        <authorList>
            <person name="Liechti N."/>
            <person name="Schurch N."/>
            <person name="Bruggmann R."/>
            <person name="Wittwer M."/>
        </authorList>
    </citation>
    <scope>NUCLEOTIDE SEQUENCE [LARGE SCALE GENOMIC DNA]</scope>
    <source>
        <strain evidence="2 3">ATCC 30894</strain>
    </source>
</reference>
<dbReference type="Gene3D" id="3.40.50.720">
    <property type="entry name" value="NAD(P)-binding Rossmann-like Domain"/>
    <property type="match status" value="1"/>
</dbReference>
<dbReference type="PANTHER" id="PTHR43162:SF1">
    <property type="entry name" value="PRESTALK A DIFFERENTIATION PROTEIN A"/>
    <property type="match status" value="1"/>
</dbReference>
<dbReference type="OMA" id="MGRWHHE"/>
<proteinExistence type="predicted"/>
<dbReference type="VEuPathDB" id="AmoebaDB:NfTy_075690"/>
<dbReference type="Pfam" id="PF05368">
    <property type="entry name" value="NmrA"/>
    <property type="match status" value="1"/>
</dbReference>
<dbReference type="SUPFAM" id="SSF51735">
    <property type="entry name" value="NAD(P)-binding Rossmann-fold domains"/>
    <property type="match status" value="1"/>
</dbReference>
<dbReference type="OrthoDB" id="10254221at2759"/>
<dbReference type="GeneID" id="68114065"/>
<evidence type="ECO:0000313" key="3">
    <source>
        <dbReference type="Proteomes" id="UP000444721"/>
    </source>
</evidence>
<evidence type="ECO:0000259" key="1">
    <source>
        <dbReference type="Pfam" id="PF05368"/>
    </source>
</evidence>
<dbReference type="RefSeq" id="XP_044558950.1">
    <property type="nucleotide sequence ID" value="XM_044710526.1"/>
</dbReference>
<dbReference type="AlphaFoldDB" id="A0A6A5BAJ7"/>
<dbReference type="InterPro" id="IPR036291">
    <property type="entry name" value="NAD(P)-bd_dom_sf"/>
</dbReference>
<comment type="caution">
    <text evidence="2">The sequence shown here is derived from an EMBL/GenBank/DDBJ whole genome shotgun (WGS) entry which is preliminary data.</text>
</comment>
<organism evidence="2 3">
    <name type="scientific">Naegleria fowleri</name>
    <name type="common">Brain eating amoeba</name>
    <dbReference type="NCBI Taxonomy" id="5763"/>
    <lineage>
        <taxon>Eukaryota</taxon>
        <taxon>Discoba</taxon>
        <taxon>Heterolobosea</taxon>
        <taxon>Tetramitia</taxon>
        <taxon>Eutetramitia</taxon>
        <taxon>Vahlkampfiidae</taxon>
        <taxon>Naegleria</taxon>
    </lineage>
</organism>
<gene>
    <name evidence="2" type="ORF">FDP41_006847</name>
</gene>
<name>A0A6A5BAJ7_NAEFO</name>
<sequence>MSSSTQQQQHKPPVILVVGGSGKVGSELVSSLLDRNARVRILVRNIENAKSKFGDKVEYAAGDVSQDLDRLDPSAFQQIERLFILVPNNPQQVSQELNVLKKVLQQSSTTLRQVVKLSVLNADASRPLGDLQRLHGQIENRIEDYLNEKAPHVHFTVLRPNNFMQNLLAEASGIQKQGVLYRPKAEPFEYRVSFIDTRDIGEAAATVLTQDPQKHSGRAYELTGPEALSWEEMVQKVSQVSNHKVEVVYVDDAEFYNALTFLPEFYRFYFVKLMQTYRVERRSGIIAGDYKLITGKEARRYDDFLKENASSF</sequence>
<accession>A0A6A5BAJ7</accession>
<keyword evidence="3" id="KW-1185">Reference proteome</keyword>
<feature type="domain" description="NmrA-like" evidence="1">
    <location>
        <begin position="14"/>
        <end position="274"/>
    </location>
</feature>
<evidence type="ECO:0000313" key="2">
    <source>
        <dbReference type="EMBL" id="KAF0974237.1"/>
    </source>
</evidence>
<dbReference type="VEuPathDB" id="AmoebaDB:FDP41_006847"/>
<dbReference type="Gene3D" id="3.90.25.10">
    <property type="entry name" value="UDP-galactose 4-epimerase, domain 1"/>
    <property type="match status" value="1"/>
</dbReference>
<protein>
    <recommendedName>
        <fullName evidence="1">NmrA-like domain-containing protein</fullName>
    </recommendedName>
</protein>
<dbReference type="PANTHER" id="PTHR43162">
    <property type="match status" value="1"/>
</dbReference>
<dbReference type="InterPro" id="IPR051604">
    <property type="entry name" value="Ergot_Alk_Oxidoreductase"/>
</dbReference>
<dbReference type="EMBL" id="VFQX01000053">
    <property type="protein sequence ID" value="KAF0974237.1"/>
    <property type="molecule type" value="Genomic_DNA"/>
</dbReference>